<proteinExistence type="predicted"/>
<gene>
    <name evidence="1" type="ORF">FGO68_gene16072</name>
</gene>
<dbReference type="EMBL" id="RRYP01029961">
    <property type="protein sequence ID" value="TNV71332.1"/>
    <property type="molecule type" value="Genomic_DNA"/>
</dbReference>
<comment type="caution">
    <text evidence="1">The sequence shown here is derived from an EMBL/GenBank/DDBJ whole genome shotgun (WGS) entry which is preliminary data.</text>
</comment>
<evidence type="ECO:0000313" key="1">
    <source>
        <dbReference type="EMBL" id="TNV71332.1"/>
    </source>
</evidence>
<keyword evidence="2" id="KW-1185">Reference proteome</keyword>
<protein>
    <submittedName>
        <fullName evidence="1">Uncharacterized protein</fullName>
    </submittedName>
</protein>
<accession>A0A8J8NAC8</accession>
<sequence>MQPIHLFRTAPDNEERPLSCKRQRSKASVLMVRCTESAADIDPIRETRSGRKRRNAVVSISDLLLSHAEESLEQDESFRLGHVPHMVLCQYCVSVSPPALVPRLRQAAWAIVEVRNRTCPSTNTTFAPPE</sequence>
<dbReference type="Proteomes" id="UP000785679">
    <property type="component" value="Unassembled WGS sequence"/>
</dbReference>
<evidence type="ECO:0000313" key="2">
    <source>
        <dbReference type="Proteomes" id="UP000785679"/>
    </source>
</evidence>
<organism evidence="1 2">
    <name type="scientific">Halteria grandinella</name>
    <dbReference type="NCBI Taxonomy" id="5974"/>
    <lineage>
        <taxon>Eukaryota</taxon>
        <taxon>Sar</taxon>
        <taxon>Alveolata</taxon>
        <taxon>Ciliophora</taxon>
        <taxon>Intramacronucleata</taxon>
        <taxon>Spirotrichea</taxon>
        <taxon>Stichotrichia</taxon>
        <taxon>Sporadotrichida</taxon>
        <taxon>Halteriidae</taxon>
        <taxon>Halteria</taxon>
    </lineage>
</organism>
<name>A0A8J8NAC8_HALGN</name>
<dbReference type="AlphaFoldDB" id="A0A8J8NAC8"/>
<reference evidence="1" key="1">
    <citation type="submission" date="2019-06" db="EMBL/GenBank/DDBJ databases">
        <authorList>
            <person name="Zheng W."/>
        </authorList>
    </citation>
    <scope>NUCLEOTIDE SEQUENCE</scope>
    <source>
        <strain evidence="1">QDHG01</strain>
    </source>
</reference>